<dbReference type="InterPro" id="IPR036390">
    <property type="entry name" value="WH_DNA-bd_sf"/>
</dbReference>
<feature type="domain" description="HTH marR-type" evidence="3">
    <location>
        <begin position="83"/>
        <end position="125"/>
    </location>
</feature>
<dbReference type="Gene3D" id="3.30.420.40">
    <property type="match status" value="2"/>
</dbReference>
<dbReference type="PANTHER" id="PTHR18964">
    <property type="entry name" value="ROK (REPRESSOR, ORF, KINASE) FAMILY"/>
    <property type="match status" value="1"/>
</dbReference>
<evidence type="ECO:0000313" key="5">
    <source>
        <dbReference type="Proteomes" id="UP000314011"/>
    </source>
</evidence>
<name>A0A5C5GEN0_9RHOB</name>
<reference evidence="4 5" key="1">
    <citation type="submission" date="2019-06" db="EMBL/GenBank/DDBJ databases">
        <title>Genome of new Rhodobacteraceae sp. SM1903.</title>
        <authorList>
            <person name="Ren X."/>
        </authorList>
    </citation>
    <scope>NUCLEOTIDE SEQUENCE [LARGE SCALE GENOMIC DNA]</scope>
    <source>
        <strain evidence="4 5">SM1903</strain>
    </source>
</reference>
<evidence type="ECO:0000256" key="1">
    <source>
        <dbReference type="ARBA" id="ARBA00006479"/>
    </source>
</evidence>
<comment type="caution">
    <text evidence="4">The sequence shown here is derived from an EMBL/GenBank/DDBJ whole genome shotgun (WGS) entry which is preliminary data.</text>
</comment>
<sequence length="469" mass="50522">MAGRSANGSTCSKRRPKVTRSPRSRRSSCARGRSSAGEHCLPGIRRGCSFAGSHYRRTGRHVRKTGLLGANAGQTAAHNRGVVLRALHRHAPLSRTELAQQSGLTKQAIARIVERLIDEGLVIEARRRHGFRGQPPIDLEINPAGACAIGANIDRDFLTVVLVDALGRIRARHHVERYFMLPDEFLSEMRNAWSAFRRSGALNEDRLTGVGLAIPDWLAEVPVPGMPDGYDAWAEFDFRAELAKITDAPVSIDNDANSAAHYELDFGVGTRNRSFLYILVNACLGGGLVLDGSCYRGQTGLGGEIGWLPIGSGSEQVHPLGNLFSIFSLYEHLGARGIAARTPDDLLALDAEGKRAVADWIDEVADHVAEAVNDIGLILDPDAVLFGGRLPVPYLDTLIDSLRLRLESAEDTAPPVLRAAGSEDAAALGAAVMPLAETFALSVDAERLTRTPLRNMTPPLAVSFTPADT</sequence>
<dbReference type="AlphaFoldDB" id="A0A5C5GEN0"/>
<feature type="region of interest" description="Disordered" evidence="2">
    <location>
        <begin position="1"/>
        <end position="36"/>
    </location>
</feature>
<comment type="similarity">
    <text evidence="1">Belongs to the ROK (NagC/XylR) family.</text>
</comment>
<dbReference type="SUPFAM" id="SSF46785">
    <property type="entry name" value="Winged helix' DNA-binding domain"/>
    <property type="match status" value="1"/>
</dbReference>
<dbReference type="Gene3D" id="1.10.10.10">
    <property type="entry name" value="Winged helix-like DNA-binding domain superfamily/Winged helix DNA-binding domain"/>
    <property type="match status" value="1"/>
</dbReference>
<feature type="compositionally biased region" description="Basic residues" evidence="2">
    <location>
        <begin position="12"/>
        <end position="28"/>
    </location>
</feature>
<dbReference type="InterPro" id="IPR000835">
    <property type="entry name" value="HTH_MarR-typ"/>
</dbReference>
<evidence type="ECO:0000259" key="3">
    <source>
        <dbReference type="Pfam" id="PF12802"/>
    </source>
</evidence>
<dbReference type="Proteomes" id="UP000314011">
    <property type="component" value="Unassembled WGS sequence"/>
</dbReference>
<dbReference type="GO" id="GO:0003700">
    <property type="term" value="F:DNA-binding transcription factor activity"/>
    <property type="evidence" value="ECO:0007669"/>
    <property type="project" value="InterPro"/>
</dbReference>
<feature type="compositionally biased region" description="Polar residues" evidence="2">
    <location>
        <begin position="1"/>
        <end position="11"/>
    </location>
</feature>
<dbReference type="InterPro" id="IPR036388">
    <property type="entry name" value="WH-like_DNA-bd_sf"/>
</dbReference>
<dbReference type="InterPro" id="IPR043129">
    <property type="entry name" value="ATPase_NBD"/>
</dbReference>
<dbReference type="Pfam" id="PF12802">
    <property type="entry name" value="MarR_2"/>
    <property type="match status" value="1"/>
</dbReference>
<dbReference type="InterPro" id="IPR000600">
    <property type="entry name" value="ROK"/>
</dbReference>
<protein>
    <submittedName>
        <fullName evidence="4">ROK family transcriptional regulator</fullName>
    </submittedName>
</protein>
<accession>A0A5C5GEN0</accession>
<dbReference type="OrthoDB" id="49685at2"/>
<evidence type="ECO:0000313" key="4">
    <source>
        <dbReference type="EMBL" id="TNY32960.1"/>
    </source>
</evidence>
<keyword evidence="5" id="KW-1185">Reference proteome</keyword>
<gene>
    <name evidence="4" type="ORF">FHY64_06700</name>
</gene>
<dbReference type="Pfam" id="PF00480">
    <property type="entry name" value="ROK"/>
    <property type="match status" value="1"/>
</dbReference>
<evidence type="ECO:0000256" key="2">
    <source>
        <dbReference type="SAM" id="MobiDB-lite"/>
    </source>
</evidence>
<dbReference type="EMBL" id="VFFF01000001">
    <property type="protein sequence ID" value="TNY32960.1"/>
    <property type="molecule type" value="Genomic_DNA"/>
</dbReference>
<proteinExistence type="inferred from homology"/>
<dbReference type="PANTHER" id="PTHR18964:SF149">
    <property type="entry name" value="BIFUNCTIONAL UDP-N-ACETYLGLUCOSAMINE 2-EPIMERASE_N-ACETYLMANNOSAMINE KINASE"/>
    <property type="match status" value="1"/>
</dbReference>
<dbReference type="SUPFAM" id="SSF53067">
    <property type="entry name" value="Actin-like ATPase domain"/>
    <property type="match status" value="1"/>
</dbReference>
<organism evidence="4 5">
    <name type="scientific">Pelagovum pacificum</name>
    <dbReference type="NCBI Taxonomy" id="2588711"/>
    <lineage>
        <taxon>Bacteria</taxon>
        <taxon>Pseudomonadati</taxon>
        <taxon>Pseudomonadota</taxon>
        <taxon>Alphaproteobacteria</taxon>
        <taxon>Rhodobacterales</taxon>
        <taxon>Paracoccaceae</taxon>
        <taxon>Pelagovum</taxon>
    </lineage>
</organism>